<evidence type="ECO:0000256" key="1">
    <source>
        <dbReference type="ARBA" id="ARBA00023172"/>
    </source>
</evidence>
<evidence type="ECO:0000259" key="2">
    <source>
        <dbReference type="PROSITE" id="PS51898"/>
    </source>
</evidence>
<dbReference type="Proteomes" id="UP000472839">
    <property type="component" value="Unassembled WGS sequence"/>
</dbReference>
<evidence type="ECO:0000313" key="4">
    <source>
        <dbReference type="Proteomes" id="UP000472839"/>
    </source>
</evidence>
<reference evidence="3 4" key="1">
    <citation type="submission" date="2019-10" db="EMBL/GenBank/DDBJ databases">
        <title>Poseidonibacter ostreae sp. nov., isolated from the gut of the Ostrea denselamellosa.</title>
        <authorList>
            <person name="Choi A."/>
        </authorList>
    </citation>
    <scope>NUCLEOTIDE SEQUENCE [LARGE SCALE GENOMIC DNA]</scope>
    <source>
        <strain evidence="3 4">SJOD-M-33</strain>
    </source>
</reference>
<dbReference type="RefSeq" id="WP_152279455.1">
    <property type="nucleotide sequence ID" value="NZ_WFKK01000001.1"/>
</dbReference>
<dbReference type="AlphaFoldDB" id="A0A6L4WWC4"/>
<dbReference type="GO" id="GO:0006310">
    <property type="term" value="P:DNA recombination"/>
    <property type="evidence" value="ECO:0007669"/>
    <property type="project" value="UniProtKB-KW"/>
</dbReference>
<dbReference type="GO" id="GO:0015074">
    <property type="term" value="P:DNA integration"/>
    <property type="evidence" value="ECO:0007669"/>
    <property type="project" value="InterPro"/>
</dbReference>
<dbReference type="EMBL" id="WFKK01000001">
    <property type="protein sequence ID" value="KAB7891352.1"/>
    <property type="molecule type" value="Genomic_DNA"/>
</dbReference>
<dbReference type="CDD" id="cd00397">
    <property type="entry name" value="DNA_BRE_C"/>
    <property type="match status" value="1"/>
</dbReference>
<accession>A0A6L4WWC4</accession>
<dbReference type="InterPro" id="IPR011010">
    <property type="entry name" value="DNA_brk_join_enz"/>
</dbReference>
<dbReference type="Gene3D" id="1.10.443.10">
    <property type="entry name" value="Intergrase catalytic core"/>
    <property type="match status" value="1"/>
</dbReference>
<gene>
    <name evidence="3" type="ORF">GBG19_00520</name>
</gene>
<dbReference type="GO" id="GO:0003677">
    <property type="term" value="F:DNA binding"/>
    <property type="evidence" value="ECO:0007669"/>
    <property type="project" value="InterPro"/>
</dbReference>
<sequence length="210" mass="24431">MPKKQSKKAEYLGIKDIQTANIKIKNFPFESDFEKRRNILMFRLLCFTGVESGELLKLKASSFFIEDDILKLKIEKTSVRKERILCLSDNIFKECIKQYDEIRNENNPFYFHAIDNYKQAITLSVLQKIVSDLLSFANVNTIEKTPRMLRKSFAINLNNEKNPITNLTMPESVIQEILGVQNRTNLRKMLKLDTVDSDTLASQFNKIKVD</sequence>
<name>A0A6L4WWC4_9BACT</name>
<keyword evidence="1" id="KW-0233">DNA recombination</keyword>
<evidence type="ECO:0000313" key="3">
    <source>
        <dbReference type="EMBL" id="KAB7891352.1"/>
    </source>
</evidence>
<dbReference type="Pfam" id="PF00589">
    <property type="entry name" value="Phage_integrase"/>
    <property type="match status" value="1"/>
</dbReference>
<dbReference type="SUPFAM" id="SSF56349">
    <property type="entry name" value="DNA breaking-rejoining enzymes"/>
    <property type="match status" value="1"/>
</dbReference>
<dbReference type="InterPro" id="IPR013762">
    <property type="entry name" value="Integrase-like_cat_sf"/>
</dbReference>
<dbReference type="PROSITE" id="PS51898">
    <property type="entry name" value="TYR_RECOMBINASE"/>
    <property type="match status" value="1"/>
</dbReference>
<comment type="caution">
    <text evidence="3">The sequence shown here is derived from an EMBL/GenBank/DDBJ whole genome shotgun (WGS) entry which is preliminary data.</text>
</comment>
<protein>
    <submittedName>
        <fullName evidence="3">Tyrosine-type recombinase/integrase</fullName>
    </submittedName>
</protein>
<proteinExistence type="predicted"/>
<dbReference type="InterPro" id="IPR002104">
    <property type="entry name" value="Integrase_catalytic"/>
</dbReference>
<organism evidence="3 4">
    <name type="scientific">Poseidonibacter ostreae</name>
    <dbReference type="NCBI Taxonomy" id="2654171"/>
    <lineage>
        <taxon>Bacteria</taxon>
        <taxon>Pseudomonadati</taxon>
        <taxon>Campylobacterota</taxon>
        <taxon>Epsilonproteobacteria</taxon>
        <taxon>Campylobacterales</taxon>
        <taxon>Arcobacteraceae</taxon>
        <taxon>Poseidonibacter</taxon>
    </lineage>
</organism>
<feature type="domain" description="Tyr recombinase" evidence="2">
    <location>
        <begin position="7"/>
        <end position="205"/>
    </location>
</feature>